<feature type="compositionally biased region" description="Low complexity" evidence="9">
    <location>
        <begin position="361"/>
        <end position="371"/>
    </location>
</feature>
<comment type="catalytic activity">
    <reaction evidence="1 8">
        <text>Hydrolysis of (1-&gt;4)-alpha-D-glucosidic linkages in polysaccharides so as to remove successive maltose units from the non-reducing ends of the chains.</text>
        <dbReference type="EC" id="3.2.1.2"/>
    </reaction>
</comment>
<dbReference type="InterPro" id="IPR018238">
    <property type="entry name" value="Glyco_hydro_14_CS"/>
</dbReference>
<feature type="compositionally biased region" description="Basic and acidic residues" evidence="9">
    <location>
        <begin position="411"/>
        <end position="422"/>
    </location>
</feature>
<feature type="compositionally biased region" description="Polar residues" evidence="9">
    <location>
        <begin position="307"/>
        <end position="319"/>
    </location>
</feature>
<evidence type="ECO:0000256" key="2">
    <source>
        <dbReference type="ARBA" id="ARBA00005652"/>
    </source>
</evidence>
<dbReference type="PRINTS" id="PR00750">
    <property type="entry name" value="BETAAMYLASE"/>
</dbReference>
<evidence type="ECO:0000256" key="1">
    <source>
        <dbReference type="ARBA" id="ARBA00000546"/>
    </source>
</evidence>
<feature type="region of interest" description="Disordered" evidence="9">
    <location>
        <begin position="294"/>
        <end position="326"/>
    </location>
</feature>
<gene>
    <name evidence="10" type="primary">g514</name>
    <name evidence="10" type="ORF">VP750_LOCUS451</name>
</gene>
<name>A0ABP1FMN8_9CHLO</name>
<dbReference type="Gene3D" id="3.20.20.80">
    <property type="entry name" value="Glycosidases"/>
    <property type="match status" value="2"/>
</dbReference>
<keyword evidence="6 8" id="KW-0326">Glycosidase</keyword>
<dbReference type="PROSITE" id="PS00506">
    <property type="entry name" value="BETA_AMYLASE_1"/>
    <property type="match status" value="1"/>
</dbReference>
<accession>A0ABP1FMN8</accession>
<comment type="caution">
    <text evidence="10">The sequence shown here is derived from an EMBL/GenBank/DDBJ whole genome shotgun (WGS) entry which is preliminary data.</text>
</comment>
<evidence type="ECO:0000256" key="6">
    <source>
        <dbReference type="ARBA" id="ARBA00023295"/>
    </source>
</evidence>
<dbReference type="Pfam" id="PF01373">
    <property type="entry name" value="Glyco_hydro_14"/>
    <property type="match status" value="2"/>
</dbReference>
<feature type="region of interest" description="Disordered" evidence="9">
    <location>
        <begin position="620"/>
        <end position="645"/>
    </location>
</feature>
<organism evidence="10 11">
    <name type="scientific">Coccomyxa viridis</name>
    <dbReference type="NCBI Taxonomy" id="1274662"/>
    <lineage>
        <taxon>Eukaryota</taxon>
        <taxon>Viridiplantae</taxon>
        <taxon>Chlorophyta</taxon>
        <taxon>core chlorophytes</taxon>
        <taxon>Trebouxiophyceae</taxon>
        <taxon>Trebouxiophyceae incertae sedis</taxon>
        <taxon>Coccomyxaceae</taxon>
        <taxon>Coccomyxa</taxon>
    </lineage>
</organism>
<dbReference type="InterPro" id="IPR001554">
    <property type="entry name" value="Glyco_hydro_14"/>
</dbReference>
<protein>
    <recommendedName>
        <fullName evidence="3 8">Beta-amylase</fullName>
        <ecNumber evidence="3 8">3.2.1.2</ecNumber>
    </recommendedName>
</protein>
<evidence type="ECO:0000256" key="9">
    <source>
        <dbReference type="SAM" id="MobiDB-lite"/>
    </source>
</evidence>
<dbReference type="PANTHER" id="PTHR31352">
    <property type="entry name" value="BETA-AMYLASE 1, CHLOROPLASTIC"/>
    <property type="match status" value="1"/>
</dbReference>
<feature type="region of interest" description="Disordered" evidence="9">
    <location>
        <begin position="707"/>
        <end position="760"/>
    </location>
</feature>
<feature type="compositionally biased region" description="Low complexity" evidence="9">
    <location>
        <begin position="709"/>
        <end position="727"/>
    </location>
</feature>
<proteinExistence type="inferred from homology"/>
<keyword evidence="11" id="KW-1185">Reference proteome</keyword>
<evidence type="ECO:0000256" key="7">
    <source>
        <dbReference type="ARBA" id="ARBA00023326"/>
    </source>
</evidence>
<evidence type="ECO:0000256" key="5">
    <source>
        <dbReference type="ARBA" id="ARBA00023277"/>
    </source>
</evidence>
<evidence type="ECO:0000313" key="11">
    <source>
        <dbReference type="Proteomes" id="UP001497392"/>
    </source>
</evidence>
<keyword evidence="7 8" id="KW-0624">Polysaccharide degradation</keyword>
<reference evidence="10 11" key="1">
    <citation type="submission" date="2024-06" db="EMBL/GenBank/DDBJ databases">
        <authorList>
            <person name="Kraege A."/>
            <person name="Thomma B."/>
        </authorList>
    </citation>
    <scope>NUCLEOTIDE SEQUENCE [LARGE SCALE GENOMIC DNA]</scope>
</reference>
<keyword evidence="5 8" id="KW-0119">Carbohydrate metabolism</keyword>
<dbReference type="EMBL" id="CAXHTA020000001">
    <property type="protein sequence ID" value="CAL5218792.1"/>
    <property type="molecule type" value="Genomic_DNA"/>
</dbReference>
<feature type="region of interest" description="Disordered" evidence="9">
    <location>
        <begin position="361"/>
        <end position="461"/>
    </location>
</feature>
<dbReference type="SUPFAM" id="SSF51445">
    <property type="entry name" value="(Trans)glycosidases"/>
    <property type="match status" value="2"/>
</dbReference>
<dbReference type="PANTHER" id="PTHR31352:SF1">
    <property type="entry name" value="BETA-AMYLASE 3, CHLOROPLASTIC"/>
    <property type="match status" value="1"/>
</dbReference>
<evidence type="ECO:0000256" key="4">
    <source>
        <dbReference type="ARBA" id="ARBA00022801"/>
    </source>
</evidence>
<comment type="similarity">
    <text evidence="2 8">Belongs to the glycosyl hydrolase 14 family.</text>
</comment>
<evidence type="ECO:0000256" key="3">
    <source>
        <dbReference type="ARBA" id="ARBA00012594"/>
    </source>
</evidence>
<keyword evidence="4 8" id="KW-0378">Hydrolase</keyword>
<dbReference type="InterPro" id="IPR017853">
    <property type="entry name" value="GH"/>
</dbReference>
<sequence>MLPLDTVSSDGQFRYASSRWFATALERLKLSGVHGMAIDVWWGAVERRPRQYDWSGYAQVFEAVKAAGLKLQAVMSFHACGGNVGDSAQVPLPPWVLKAGEQDPDIFFTDRPRDSRVGNRNREYVSIFADEAPRVLAGRSPMECYADFMHAFRDAFIDDLGTIIEEVVVGTGPCGELRYPSYVEANGWRFPGIGELQCYDRRALASLAQAAQETGHPEWGYTGPHDAGTYTSNPEETGFFRSWGGSWDTPYGQFFLSWYSGVLITHGERMVSMAASIFNTLHPQRCTLSNHMNSSQSIINAGPPYESRSTAQAPSSPAELSTPMLSADSAPGLERLLRERVYSTGDFNQNSVGRTISTLSAMSEDSAADSSGSDEEPVIEVGDPEKHGAQKGMQQSSPAVPSRPPPQTEASDGRMQRPELERPPGSSGSLIDGAGSSMPTSARSENGNQGQPQTPDSPTGGAVEVTLKVAGIHWWYRTRSHAAELTAGYYNTAGRDGYNAMIEICAKHGAGLTLTCVEMCDAQHPAEALCGPEGLLRQVREAAAAAGVLMAGENALPCFSPGHVDSVALERIVYNTQAWAPPLQEESMKEAMYRGPSASSLANSASSTDTLLATGTNAASASAPDLASKGQALPPQYRQPSGSLPHSELPMMRAFTFLRLTQEMLQPSYQATWLRFMHRMRNNSVRAAASQTSTSRVSTGLKPLAPILQRPANSPQQPASQAQTPLQRKGSLFVPNEKGEMVPAENYLEELSRQNPNWRQ</sequence>
<dbReference type="Proteomes" id="UP001497392">
    <property type="component" value="Unassembled WGS sequence"/>
</dbReference>
<feature type="compositionally biased region" description="Polar residues" evidence="9">
    <location>
        <begin position="437"/>
        <end position="457"/>
    </location>
</feature>
<evidence type="ECO:0000313" key="10">
    <source>
        <dbReference type="EMBL" id="CAL5218792.1"/>
    </source>
</evidence>
<dbReference type="EC" id="3.2.1.2" evidence="3 8"/>
<evidence type="ECO:0000256" key="8">
    <source>
        <dbReference type="RuleBase" id="RU000509"/>
    </source>
</evidence>